<feature type="region of interest" description="Disordered" evidence="1">
    <location>
        <begin position="75"/>
        <end position="115"/>
    </location>
</feature>
<dbReference type="Gene3D" id="1.10.1470.10">
    <property type="entry name" value="YjbJ"/>
    <property type="match status" value="1"/>
</dbReference>
<organism evidence="2 3">
    <name type="scientific">Loktanella atrilutea</name>
    <dbReference type="NCBI Taxonomy" id="366533"/>
    <lineage>
        <taxon>Bacteria</taxon>
        <taxon>Pseudomonadati</taxon>
        <taxon>Pseudomonadota</taxon>
        <taxon>Alphaproteobacteria</taxon>
        <taxon>Rhodobacterales</taxon>
        <taxon>Roseobacteraceae</taxon>
        <taxon>Loktanella</taxon>
    </lineage>
</organism>
<evidence type="ECO:0000313" key="3">
    <source>
        <dbReference type="Proteomes" id="UP000183987"/>
    </source>
</evidence>
<dbReference type="AlphaFoldDB" id="A0A1M4UCF9"/>
<protein>
    <submittedName>
        <fullName evidence="2">Uncharacterized protein</fullName>
    </submittedName>
</protein>
<feature type="compositionally biased region" description="Polar residues" evidence="1">
    <location>
        <begin position="75"/>
        <end position="85"/>
    </location>
</feature>
<keyword evidence="3" id="KW-1185">Reference proteome</keyword>
<proteinExistence type="predicted"/>
<gene>
    <name evidence="2" type="ORF">SAMN05444339_101675</name>
</gene>
<sequence>MQWRDVSQNWAAYTPRILTQWPNLNESEVLSIDGDQDAFLAYLSKSKGEDRVAAQMELADWLMGGEPIDVKMAEQNDNANINGSAANVPAGEDVTDDDAKFGDDNKAAAPIGRAS</sequence>
<name>A0A1M4UCF9_LOKAT</name>
<evidence type="ECO:0000313" key="2">
    <source>
        <dbReference type="EMBL" id="SHE54482.1"/>
    </source>
</evidence>
<dbReference type="InterPro" id="IPR036629">
    <property type="entry name" value="YjbJ_sf"/>
</dbReference>
<dbReference type="OrthoDB" id="7651547at2"/>
<evidence type="ECO:0000256" key="1">
    <source>
        <dbReference type="SAM" id="MobiDB-lite"/>
    </source>
</evidence>
<accession>A0A1M4UCF9</accession>
<dbReference type="STRING" id="366533.SAMN05444339_101675"/>
<dbReference type="RefSeq" id="WP_072855747.1">
    <property type="nucleotide sequence ID" value="NZ_FQUE01000001.1"/>
</dbReference>
<dbReference type="EMBL" id="FQUE01000001">
    <property type="protein sequence ID" value="SHE54482.1"/>
    <property type="molecule type" value="Genomic_DNA"/>
</dbReference>
<reference evidence="3" key="1">
    <citation type="submission" date="2016-11" db="EMBL/GenBank/DDBJ databases">
        <authorList>
            <person name="Varghese N."/>
            <person name="Submissions S."/>
        </authorList>
    </citation>
    <scope>NUCLEOTIDE SEQUENCE [LARGE SCALE GENOMIC DNA]</scope>
    <source>
        <strain evidence="3">DSM 29326</strain>
    </source>
</reference>
<feature type="compositionally biased region" description="Basic and acidic residues" evidence="1">
    <location>
        <begin position="97"/>
        <end position="106"/>
    </location>
</feature>
<dbReference type="Proteomes" id="UP000183987">
    <property type="component" value="Unassembled WGS sequence"/>
</dbReference>